<dbReference type="RefSeq" id="WP_021725517.1">
    <property type="nucleotide sequence ID" value="NZ_AWEZ01000023.1"/>
</dbReference>
<proteinExistence type="predicted"/>
<feature type="domain" description="DUF234" evidence="2">
    <location>
        <begin position="314"/>
        <end position="414"/>
    </location>
</feature>
<sequence length="471" mass="52234">MFVGREEELKALEDVYGRAGFQMVVVYGRRRVGKTTLLDRFARGKRALYFTAQEESGIANLRRFSKLAYESFGVPATAGAFSSWSDALEYVASEAAKLEGPSLLVLDEFPYAAQADPSLPSELQIAIDHSFKGTNVTMVLCGSNEGFMESEVLGSKSPLYGRRAAQIRLRPLDCMDVRDMLPGVSATDVVRYYATFGGTPYYVEQVDVAQSYDENVARLLFSTSGLLYAEPSMLLRQELREPALYNSVLSAVARGMTTPKGIAERAGVERVSVGRYLRVLVDLGILERRVPFGTNPDTTRRASYAMADPFFSFWYRFVGPSTDAVELGAGAAVAREVASSQSLPTYEGTQFERVCMEWLARRNAAGSLPFLATSFGRWWGTDPQAREQADIDVIAANRSRRALICGECKWRNSFDESGAIRTLEHRATLVDGPWDECHYYLFTKREVSEGTRGKARARDDLHVVTAEGMLG</sequence>
<reference evidence="3 4" key="1">
    <citation type="submission" date="2013-08" db="EMBL/GenBank/DDBJ databases">
        <authorList>
            <person name="Durkin A.S."/>
            <person name="Haft D.R."/>
            <person name="McCorrison J."/>
            <person name="Torralba M."/>
            <person name="Gillis M."/>
            <person name="Haft D.H."/>
            <person name="Methe B."/>
            <person name="Sutton G."/>
            <person name="Nelson K.E."/>
        </authorList>
    </citation>
    <scope>NUCLEOTIDE SEQUENCE [LARGE SCALE GENOMIC DNA]</scope>
    <source>
        <strain evidence="3 4">F0195</strain>
    </source>
</reference>
<dbReference type="InterPro" id="IPR004256">
    <property type="entry name" value="DUF234"/>
</dbReference>
<dbReference type="PATRIC" id="fig|1125712.3.peg.670"/>
<protein>
    <recommendedName>
        <fullName evidence="5">ATPase</fullName>
    </recommendedName>
</protein>
<dbReference type="SUPFAM" id="SSF46785">
    <property type="entry name" value="Winged helix' DNA-binding domain"/>
    <property type="match status" value="1"/>
</dbReference>
<name>U2TTF0_9ACTN</name>
<dbReference type="OrthoDB" id="9813134at2"/>
<dbReference type="Pfam" id="PF03008">
    <property type="entry name" value="DUF234"/>
    <property type="match status" value="1"/>
</dbReference>
<evidence type="ECO:0000313" key="4">
    <source>
        <dbReference type="Proteomes" id="UP000016638"/>
    </source>
</evidence>
<keyword evidence="4" id="KW-1185">Reference proteome</keyword>
<feature type="domain" description="ATPase" evidence="1">
    <location>
        <begin position="2"/>
        <end position="206"/>
    </location>
</feature>
<dbReference type="InterPro" id="IPR011579">
    <property type="entry name" value="ATPase_dom"/>
</dbReference>
<dbReference type="Gene3D" id="3.40.50.300">
    <property type="entry name" value="P-loop containing nucleotide triphosphate hydrolases"/>
    <property type="match status" value="1"/>
</dbReference>
<dbReference type="Proteomes" id="UP000016638">
    <property type="component" value="Unassembled WGS sequence"/>
</dbReference>
<dbReference type="STRING" id="1125712.HMPREF1316_2492"/>
<dbReference type="eggNOG" id="COG1672">
    <property type="taxonomic scope" value="Bacteria"/>
</dbReference>
<dbReference type="GO" id="GO:0005524">
    <property type="term" value="F:ATP binding"/>
    <property type="evidence" value="ECO:0007669"/>
    <property type="project" value="InterPro"/>
</dbReference>
<dbReference type="InterPro" id="IPR027417">
    <property type="entry name" value="P-loop_NTPase"/>
</dbReference>
<evidence type="ECO:0000259" key="1">
    <source>
        <dbReference type="Pfam" id="PF01637"/>
    </source>
</evidence>
<gene>
    <name evidence="3" type="ORF">HMPREF1316_2492</name>
</gene>
<evidence type="ECO:0000259" key="2">
    <source>
        <dbReference type="Pfam" id="PF03008"/>
    </source>
</evidence>
<accession>U2TTF0</accession>
<dbReference type="InterPro" id="IPR036390">
    <property type="entry name" value="WH_DNA-bd_sf"/>
</dbReference>
<evidence type="ECO:0000313" key="3">
    <source>
        <dbReference type="EMBL" id="ERL09650.1"/>
    </source>
</evidence>
<dbReference type="PANTHER" id="PTHR34704:SF1">
    <property type="entry name" value="ATPASE"/>
    <property type="match status" value="1"/>
</dbReference>
<evidence type="ECO:0008006" key="5">
    <source>
        <dbReference type="Google" id="ProtNLM"/>
    </source>
</evidence>
<dbReference type="EMBL" id="AWEZ01000023">
    <property type="protein sequence ID" value="ERL09650.1"/>
    <property type="molecule type" value="Genomic_DNA"/>
</dbReference>
<dbReference type="PANTHER" id="PTHR34704">
    <property type="entry name" value="ATPASE"/>
    <property type="match status" value="1"/>
</dbReference>
<dbReference type="Pfam" id="PF01637">
    <property type="entry name" value="ATPase_2"/>
    <property type="match status" value="1"/>
</dbReference>
<comment type="caution">
    <text evidence="3">The sequence shown here is derived from an EMBL/GenBank/DDBJ whole genome shotgun (WGS) entry which is preliminary data.</text>
</comment>
<organism evidence="3 4">
    <name type="scientific">Olsenella profusa F0195</name>
    <dbReference type="NCBI Taxonomy" id="1125712"/>
    <lineage>
        <taxon>Bacteria</taxon>
        <taxon>Bacillati</taxon>
        <taxon>Actinomycetota</taxon>
        <taxon>Coriobacteriia</taxon>
        <taxon>Coriobacteriales</taxon>
        <taxon>Atopobiaceae</taxon>
        <taxon>Olsenella</taxon>
    </lineage>
</organism>
<dbReference type="AlphaFoldDB" id="U2TTF0"/>
<dbReference type="SUPFAM" id="SSF52540">
    <property type="entry name" value="P-loop containing nucleoside triphosphate hydrolases"/>
    <property type="match status" value="1"/>
</dbReference>